<dbReference type="AlphaFoldDB" id="A0A060RIE9"/>
<proteinExistence type="inferred from homology"/>
<keyword evidence="4 6" id="KW-0238">DNA-binding</keyword>
<dbReference type="Gene3D" id="1.10.10.200">
    <property type="match status" value="1"/>
</dbReference>
<comment type="similarity">
    <text evidence="1 6">Belongs to the TACO1 family.</text>
</comment>
<dbReference type="Gene3D" id="3.30.70.980">
    <property type="match status" value="2"/>
</dbReference>
<reference evidence="9 10" key="1">
    <citation type="submission" date="2014-02" db="EMBL/GenBank/DDBJ databases">
        <authorList>
            <person name="Manrique M."/>
        </authorList>
    </citation>
    <scope>NUCLEOTIDE SEQUENCE [LARGE SCALE GENOMIC DNA]</scope>
    <source>
        <strain evidence="9 10">LMG17956</strain>
    </source>
</reference>
<protein>
    <recommendedName>
        <fullName evidence="6">Probable transcriptional regulatory protein BN963_SGAL_01761</fullName>
    </recommendedName>
</protein>
<evidence type="ECO:0000256" key="6">
    <source>
        <dbReference type="HAMAP-Rule" id="MF_00693"/>
    </source>
</evidence>
<dbReference type="NCBIfam" id="NF001030">
    <property type="entry name" value="PRK00110.1"/>
    <property type="match status" value="1"/>
</dbReference>
<evidence type="ECO:0000256" key="5">
    <source>
        <dbReference type="ARBA" id="ARBA00023163"/>
    </source>
</evidence>
<evidence type="ECO:0000256" key="4">
    <source>
        <dbReference type="ARBA" id="ARBA00023125"/>
    </source>
</evidence>
<accession>A0A060RIE9</accession>
<evidence type="ECO:0000313" key="9">
    <source>
        <dbReference type="EMBL" id="CDO18561.1"/>
    </source>
</evidence>
<evidence type="ECO:0000256" key="3">
    <source>
        <dbReference type="ARBA" id="ARBA00023015"/>
    </source>
</evidence>
<dbReference type="SUPFAM" id="SSF75625">
    <property type="entry name" value="YebC-like"/>
    <property type="match status" value="1"/>
</dbReference>
<dbReference type="Pfam" id="PF20772">
    <property type="entry name" value="TACO1_YebC_N"/>
    <property type="match status" value="1"/>
</dbReference>
<evidence type="ECO:0000256" key="2">
    <source>
        <dbReference type="ARBA" id="ARBA00022490"/>
    </source>
</evidence>
<dbReference type="GO" id="GO:0005829">
    <property type="term" value="C:cytosol"/>
    <property type="evidence" value="ECO:0007669"/>
    <property type="project" value="TreeGrafter"/>
</dbReference>
<dbReference type="InterPro" id="IPR048300">
    <property type="entry name" value="TACO1_YebC-like_2nd/3rd_dom"/>
</dbReference>
<feature type="domain" description="TACO1/YebC-like N-terminal" evidence="8">
    <location>
        <begin position="20"/>
        <end position="89"/>
    </location>
</feature>
<dbReference type="InterPro" id="IPR002876">
    <property type="entry name" value="Transcrip_reg_TACO1-like"/>
</dbReference>
<feature type="domain" description="TACO1/YebC-like second and third" evidence="7">
    <location>
        <begin position="97"/>
        <end position="254"/>
    </location>
</feature>
<dbReference type="PANTHER" id="PTHR12532">
    <property type="entry name" value="TRANSLATIONAL ACTIVATOR OF CYTOCHROME C OXIDASE 1"/>
    <property type="match status" value="1"/>
</dbReference>
<dbReference type="InterPro" id="IPR017856">
    <property type="entry name" value="Integrase-like_N"/>
</dbReference>
<evidence type="ECO:0000256" key="1">
    <source>
        <dbReference type="ARBA" id="ARBA00008724"/>
    </source>
</evidence>
<evidence type="ECO:0000259" key="7">
    <source>
        <dbReference type="Pfam" id="PF01709"/>
    </source>
</evidence>
<gene>
    <name evidence="9" type="ORF">BN963_SGAL_01761</name>
</gene>
<dbReference type="EMBL" id="CCBC010000198">
    <property type="protein sequence ID" value="CDO18561.1"/>
    <property type="molecule type" value="Genomic_DNA"/>
</dbReference>
<name>A0A060RIE9_9STRE</name>
<dbReference type="GO" id="GO:0003677">
    <property type="term" value="F:DNA binding"/>
    <property type="evidence" value="ECO:0007669"/>
    <property type="project" value="UniProtKB-UniRule"/>
</dbReference>
<reference evidence="9 10" key="2">
    <citation type="submission" date="2014-05" db="EMBL/GenBank/DDBJ databases">
        <title>Genome sequence of Streptococcus gallolyticus.</title>
        <authorList>
            <person name="Del Campo R."/>
        </authorList>
    </citation>
    <scope>NUCLEOTIDE SEQUENCE [LARGE SCALE GENOMIC DNA]</scope>
    <source>
        <strain evidence="9 10">LMG17956</strain>
    </source>
</reference>
<evidence type="ECO:0000313" key="10">
    <source>
        <dbReference type="Proteomes" id="UP000027584"/>
    </source>
</evidence>
<dbReference type="NCBIfam" id="TIGR01033">
    <property type="entry name" value="YebC/PmpR family DNA-binding transcriptional regulator"/>
    <property type="match status" value="1"/>
</dbReference>
<keyword evidence="2 6" id="KW-0963">Cytoplasm</keyword>
<dbReference type="PANTHER" id="PTHR12532:SF6">
    <property type="entry name" value="TRANSCRIPTIONAL REGULATORY PROTEIN YEBC-RELATED"/>
    <property type="match status" value="1"/>
</dbReference>
<dbReference type="Proteomes" id="UP000027584">
    <property type="component" value="Unassembled WGS sequence"/>
</dbReference>
<dbReference type="Pfam" id="PF01709">
    <property type="entry name" value="Transcrip_reg"/>
    <property type="match status" value="1"/>
</dbReference>
<dbReference type="GO" id="GO:0006355">
    <property type="term" value="P:regulation of DNA-templated transcription"/>
    <property type="evidence" value="ECO:0007669"/>
    <property type="project" value="UniProtKB-UniRule"/>
</dbReference>
<dbReference type="InterPro" id="IPR049083">
    <property type="entry name" value="TACO1_YebC_N"/>
</dbReference>
<organism evidence="9 10">
    <name type="scientific">Streptococcus gallolyticus</name>
    <dbReference type="NCBI Taxonomy" id="315405"/>
    <lineage>
        <taxon>Bacteria</taxon>
        <taxon>Bacillati</taxon>
        <taxon>Bacillota</taxon>
        <taxon>Bacilli</taxon>
        <taxon>Lactobacillales</taxon>
        <taxon>Streptococcaceae</taxon>
        <taxon>Streptococcus</taxon>
    </lineage>
</organism>
<dbReference type="InterPro" id="IPR029072">
    <property type="entry name" value="YebC-like"/>
</dbReference>
<comment type="subcellular location">
    <subcellularLocation>
        <location evidence="6">Cytoplasm</location>
    </subcellularLocation>
</comment>
<dbReference type="FunFam" id="1.10.10.200:FF:000002">
    <property type="entry name" value="Probable transcriptional regulatory protein CLM62_37755"/>
    <property type="match status" value="1"/>
</dbReference>
<keyword evidence="3 6" id="KW-0805">Transcription regulation</keyword>
<dbReference type="NCBIfam" id="NF009044">
    <property type="entry name" value="PRK12378.1"/>
    <property type="match status" value="1"/>
</dbReference>
<sequence length="256" mass="28395">MAECDIIARNREEFCMSGHNKWSKIKNKKGEADAKRGAIFNKLSREIFVAAKAGGGDPSMNASLRMVLDKARAANMPKDNINRAIKKATDVGDTTNYDEITYEGYGPGGVAILVHTLTDNKKRTDANMHTIFTRNGGNMGSTGSVAYMFDRKGYIVIDRDNLDLDEDAMLEVILDAGAEDLKTSDDAFEIFTEPKEFPAVKETLQAQNLEFAQAQLSMIPQNYVSLDDEQADILETLVDKLEDDDDVQDVYTNMAE</sequence>
<dbReference type="HAMAP" id="MF_00693">
    <property type="entry name" value="Transcrip_reg_TACO1"/>
    <property type="match status" value="1"/>
</dbReference>
<keyword evidence="5 6" id="KW-0804">Transcription</keyword>
<dbReference type="InterPro" id="IPR026564">
    <property type="entry name" value="Transcrip_reg_TACO1-like_dom3"/>
</dbReference>
<evidence type="ECO:0000259" key="8">
    <source>
        <dbReference type="Pfam" id="PF20772"/>
    </source>
</evidence>
<dbReference type="FunFam" id="3.30.70.980:FF:000002">
    <property type="entry name" value="Probable transcriptional regulatory protein YebC"/>
    <property type="match status" value="1"/>
</dbReference>
<comment type="caution">
    <text evidence="9">The sequence shown here is derived from an EMBL/GenBank/DDBJ whole genome shotgun (WGS) entry which is preliminary data.</text>
</comment>